<evidence type="ECO:0000256" key="4">
    <source>
        <dbReference type="ARBA" id="ARBA00012829"/>
    </source>
</evidence>
<dbReference type="GO" id="GO:0005739">
    <property type="term" value="C:mitochondrion"/>
    <property type="evidence" value="ECO:0007669"/>
    <property type="project" value="TreeGrafter"/>
</dbReference>
<dbReference type="InterPro" id="IPR033731">
    <property type="entry name" value="GlyRS-like_core"/>
</dbReference>
<evidence type="ECO:0000256" key="3">
    <source>
        <dbReference type="ARBA" id="ARBA00011738"/>
    </source>
</evidence>
<dbReference type="AlphaFoldDB" id="A0AAD8LK92"/>
<evidence type="ECO:0000313" key="15">
    <source>
        <dbReference type="Proteomes" id="UP001230268"/>
    </source>
</evidence>
<dbReference type="InterPro" id="IPR002315">
    <property type="entry name" value="tRNA-synt_gly"/>
</dbReference>
<keyword evidence="5" id="KW-0963">Cytoplasm</keyword>
<dbReference type="InterPro" id="IPR027031">
    <property type="entry name" value="Gly-tRNA_synthase/POLG2"/>
</dbReference>
<evidence type="ECO:0000256" key="11">
    <source>
        <dbReference type="ARBA" id="ARBA00023146"/>
    </source>
</evidence>
<evidence type="ECO:0000256" key="7">
    <source>
        <dbReference type="ARBA" id="ARBA00022679"/>
    </source>
</evidence>
<keyword evidence="6" id="KW-0436">Ligase</keyword>
<dbReference type="Pfam" id="PF00587">
    <property type="entry name" value="tRNA-synt_2b"/>
    <property type="match status" value="1"/>
</dbReference>
<dbReference type="Gene3D" id="3.40.50.800">
    <property type="entry name" value="Anticodon-binding domain"/>
    <property type="match status" value="1"/>
</dbReference>
<evidence type="ECO:0000256" key="1">
    <source>
        <dbReference type="ARBA" id="ARBA00004496"/>
    </source>
</evidence>
<dbReference type="FunFam" id="3.30.930.10:FF:000010">
    <property type="entry name" value="Glycyl-tRNA synthetase 1"/>
    <property type="match status" value="1"/>
</dbReference>
<dbReference type="EC" id="6.1.1.14" evidence="4"/>
<evidence type="ECO:0000256" key="12">
    <source>
        <dbReference type="ARBA" id="ARBA00030057"/>
    </source>
</evidence>
<comment type="subunit">
    <text evidence="3">Homodimer.</text>
</comment>
<comment type="similarity">
    <text evidence="2">Belongs to the class-II aminoacyl-tRNA synthetase family.</text>
</comment>
<keyword evidence="9" id="KW-0067">ATP-binding</keyword>
<dbReference type="InterPro" id="IPR004154">
    <property type="entry name" value="Anticodon-bd"/>
</dbReference>
<dbReference type="InterPro" id="IPR006195">
    <property type="entry name" value="aa-tRNA-synth_II"/>
</dbReference>
<dbReference type="PROSITE" id="PS50862">
    <property type="entry name" value="AA_TRNA_LIGASE_II"/>
    <property type="match status" value="1"/>
</dbReference>
<comment type="subcellular location">
    <subcellularLocation>
        <location evidence="1">Cytoplasm</location>
    </subcellularLocation>
</comment>
<evidence type="ECO:0000259" key="13">
    <source>
        <dbReference type="PROSITE" id="PS50862"/>
    </source>
</evidence>
<dbReference type="NCBIfam" id="NF003211">
    <property type="entry name" value="PRK04173.1"/>
    <property type="match status" value="1"/>
</dbReference>
<proteinExistence type="inferred from homology"/>
<dbReference type="CDD" id="cd00774">
    <property type="entry name" value="GlyRS-like_core"/>
    <property type="match status" value="1"/>
</dbReference>
<evidence type="ECO:0000256" key="8">
    <source>
        <dbReference type="ARBA" id="ARBA00022741"/>
    </source>
</evidence>
<dbReference type="GO" id="GO:0005524">
    <property type="term" value="F:ATP binding"/>
    <property type="evidence" value="ECO:0007669"/>
    <property type="project" value="UniProtKB-KW"/>
</dbReference>
<evidence type="ECO:0000256" key="10">
    <source>
        <dbReference type="ARBA" id="ARBA00022917"/>
    </source>
</evidence>
<dbReference type="Gene3D" id="3.30.930.10">
    <property type="entry name" value="Bira Bifunctional Protein, Domain 2"/>
    <property type="match status" value="1"/>
</dbReference>
<reference evidence="14" key="1">
    <citation type="submission" date="2023-08" db="EMBL/GenBank/DDBJ databases">
        <title>Draft sequence of the Babesia gibsoni genome.</title>
        <authorList>
            <person name="Yamagishi J.Y."/>
            <person name="Xuan X.X."/>
        </authorList>
    </citation>
    <scope>NUCLEOTIDE SEQUENCE</scope>
    <source>
        <strain evidence="14">Azabu</strain>
    </source>
</reference>
<dbReference type="Gene3D" id="3.30.720.200">
    <property type="match status" value="1"/>
</dbReference>
<dbReference type="PANTHER" id="PTHR10745">
    <property type="entry name" value="GLYCYL-TRNA SYNTHETASE/DNA POLYMERASE SUBUNIT GAMMA-2"/>
    <property type="match status" value="1"/>
</dbReference>
<comment type="caution">
    <text evidence="14">The sequence shown here is derived from an EMBL/GenBank/DDBJ whole genome shotgun (WGS) entry which is preliminary data.</text>
</comment>
<dbReference type="Proteomes" id="UP001230268">
    <property type="component" value="Unassembled WGS sequence"/>
</dbReference>
<accession>A0AAD8LK92</accession>
<organism evidence="14 15">
    <name type="scientific">Babesia gibsoni</name>
    <dbReference type="NCBI Taxonomy" id="33632"/>
    <lineage>
        <taxon>Eukaryota</taxon>
        <taxon>Sar</taxon>
        <taxon>Alveolata</taxon>
        <taxon>Apicomplexa</taxon>
        <taxon>Aconoidasida</taxon>
        <taxon>Piroplasmida</taxon>
        <taxon>Babesiidae</taxon>
        <taxon>Babesia</taxon>
    </lineage>
</organism>
<gene>
    <name evidence="14" type="ORF">BgAZ_306400</name>
</gene>
<dbReference type="InterPro" id="IPR045864">
    <property type="entry name" value="aa-tRNA-synth_II/BPL/LPL"/>
</dbReference>
<dbReference type="FunFam" id="3.40.50.800:FF:000004">
    <property type="entry name" value="Glycine--tRNA ligase 2"/>
    <property type="match status" value="1"/>
</dbReference>
<feature type="domain" description="Aminoacyl-transfer RNA synthetases class-II family profile" evidence="13">
    <location>
        <begin position="257"/>
        <end position="599"/>
    </location>
</feature>
<keyword evidence="8" id="KW-0547">Nucleotide-binding</keyword>
<dbReference type="Pfam" id="PF03129">
    <property type="entry name" value="HGTP_anticodon"/>
    <property type="match status" value="1"/>
</dbReference>
<dbReference type="PANTHER" id="PTHR10745:SF0">
    <property type="entry name" value="GLYCINE--TRNA LIGASE"/>
    <property type="match status" value="1"/>
</dbReference>
<evidence type="ECO:0000256" key="6">
    <source>
        <dbReference type="ARBA" id="ARBA00022598"/>
    </source>
</evidence>
<dbReference type="GO" id="GO:0016740">
    <property type="term" value="F:transferase activity"/>
    <property type="evidence" value="ECO:0007669"/>
    <property type="project" value="UniProtKB-KW"/>
</dbReference>
<name>A0AAD8LK92_BABGI</name>
<evidence type="ECO:0000256" key="5">
    <source>
        <dbReference type="ARBA" id="ARBA00022490"/>
    </source>
</evidence>
<dbReference type="InterPro" id="IPR036621">
    <property type="entry name" value="Anticodon-bd_dom_sf"/>
</dbReference>
<dbReference type="PRINTS" id="PR01043">
    <property type="entry name" value="TRNASYNTHGLY"/>
</dbReference>
<dbReference type="FunFam" id="3.30.720.200:FF:000001">
    <property type="entry name" value="Glycine--tRNA ligase 2"/>
    <property type="match status" value="1"/>
</dbReference>
<dbReference type="InterPro" id="IPR002314">
    <property type="entry name" value="aa-tRNA-synt_IIb"/>
</dbReference>
<evidence type="ECO:0000313" key="14">
    <source>
        <dbReference type="EMBL" id="KAK1443122.1"/>
    </source>
</evidence>
<dbReference type="EMBL" id="JAVEPI010000003">
    <property type="protein sequence ID" value="KAK1443122.1"/>
    <property type="molecule type" value="Genomic_DNA"/>
</dbReference>
<dbReference type="CDD" id="cd00858">
    <property type="entry name" value="GlyRS_anticodon"/>
    <property type="match status" value="1"/>
</dbReference>
<keyword evidence="10" id="KW-0648">Protein biosynthesis</keyword>
<sequence>MLNVSSVYALYLLCATTKFSINGLRSPATKRISTRLDRLRTLAFHSLSAKNDLLSSTTLSGSRPKHKKSRSYLHGSRALEEHQNNVDQMDSKQLAELLKKNKAQCENLLKRRFFYTNSFEIYGGAAGLFDYGPPGCALKAELESLWRQHFVVFDEMLEVSCPCITPYGVLKASGHVDRFTDLMVTDLANGECYRADKYLEDVIDSVICAIEGKTVAGNVNTKNESLLKLGKEELEKLRNLIGNMGMEEVERFIEENQIKSPIGNQLSKPFPFNLMFETTIGPKKDMKGGTSSVVYLRPETAQGIFVNFVRLLESNGGKMPFAAAQIGLGFRNEISPRNGLLRVREFLMAEIEYFVHPQNKKHAKYDEFKHVVLNLLPRSTQKTGSSEVVKMTVEDAVNKGVIANEALGYFLARTSLFLDKCGIFTEGLRFRQHMSDEMAHYACDCWDAEILTSYGWIEVVGHADRMAYDLNAHSKATNIQLNANQRYPEPITVEKIVPTYNRPLIGKTFKDKNTMVLEAIDSMSPEEASKLEQQLQEMGTATIKGPNELEFVLTRDMVSFKKVKSVVCEETFTPSVIEPSFGMGRLIYCILEHAYKIRPAQNQQEERTYLALKPQVAPTKCCVLPLSSKEVFNPVISKLQRHLSDLGVSYKIDSTGASIGRRYARTDEIGIPFAITIDFQSVNDGTVTLRERDSMQQVRVEPEQAGDIIADLVRGRYSWDDVTKKHPIFTQQET</sequence>
<dbReference type="GO" id="GO:0070150">
    <property type="term" value="P:mitochondrial glycyl-tRNA aminoacylation"/>
    <property type="evidence" value="ECO:0007669"/>
    <property type="project" value="TreeGrafter"/>
</dbReference>
<dbReference type="SUPFAM" id="SSF55681">
    <property type="entry name" value="Class II aaRS and biotin synthetases"/>
    <property type="match status" value="1"/>
</dbReference>
<dbReference type="GO" id="GO:0004820">
    <property type="term" value="F:glycine-tRNA ligase activity"/>
    <property type="evidence" value="ECO:0007669"/>
    <property type="project" value="UniProtKB-EC"/>
</dbReference>
<keyword evidence="11" id="KW-0030">Aminoacyl-tRNA synthetase</keyword>
<evidence type="ECO:0000256" key="2">
    <source>
        <dbReference type="ARBA" id="ARBA00008226"/>
    </source>
</evidence>
<keyword evidence="15" id="KW-1185">Reference proteome</keyword>
<keyword evidence="7" id="KW-0808">Transferase</keyword>
<evidence type="ECO:0000256" key="9">
    <source>
        <dbReference type="ARBA" id="ARBA00022840"/>
    </source>
</evidence>
<dbReference type="Gene3D" id="3.30.40.230">
    <property type="match status" value="1"/>
</dbReference>
<dbReference type="SUPFAM" id="SSF52954">
    <property type="entry name" value="Class II aaRS ABD-related"/>
    <property type="match status" value="1"/>
</dbReference>
<dbReference type="NCBIfam" id="TIGR00389">
    <property type="entry name" value="glyS_dimeric"/>
    <property type="match status" value="1"/>
</dbReference>
<protein>
    <recommendedName>
        <fullName evidence="4">glycine--tRNA ligase</fullName>
        <ecNumber evidence="4">6.1.1.14</ecNumber>
    </recommendedName>
    <alternativeName>
        <fullName evidence="12">Diadenosine tetraphosphate synthetase</fullName>
    </alternativeName>
</protein>